<gene>
    <name evidence="10" type="ORF">BLL36_19130</name>
</gene>
<reference evidence="10 11" key="1">
    <citation type="submission" date="2016-10" db="EMBL/GenBank/DDBJ databases">
        <title>Pseudomonas lactis sp. nov. and Pseudomonas paralactis sp. nov., isolated from bovine raw milk.</title>
        <authorList>
            <person name="Von Neubeck M."/>
            <person name="Huptas C."/>
            <person name="Glueck C."/>
            <person name="Krewinkel M."/>
            <person name="Stoeckel M."/>
            <person name="Stressler T."/>
            <person name="Fischer L."/>
            <person name="Hinrichs J."/>
            <person name="Scherer S."/>
            <person name="Wenning M."/>
        </authorList>
    </citation>
    <scope>NUCLEOTIDE SEQUENCE [LARGE SCALE GENOMIC DNA]</scope>
    <source>
        <strain evidence="10 11">DSM 17516</strain>
    </source>
</reference>
<evidence type="ECO:0000256" key="6">
    <source>
        <dbReference type="ARBA" id="ARBA00023143"/>
    </source>
</evidence>
<feature type="domain" description="Flagellar basal body rod protein N-terminal" evidence="7">
    <location>
        <begin position="4"/>
        <end position="33"/>
    </location>
</feature>
<comment type="subcellular location">
    <subcellularLocation>
        <location evidence="1">Bacterial flagellum</location>
    </subcellularLocation>
    <subcellularLocation>
        <location evidence="2">Secreted</location>
    </subcellularLocation>
</comment>
<dbReference type="InterPro" id="IPR010930">
    <property type="entry name" value="Flg_bb/hook_C_dom"/>
</dbReference>
<protein>
    <recommendedName>
        <fullName evidence="4">Flagellar hook-associated protein 1</fullName>
    </recommendedName>
</protein>
<dbReference type="NCBIfam" id="TIGR02492">
    <property type="entry name" value="flgK_ends"/>
    <property type="match status" value="1"/>
</dbReference>
<dbReference type="Pfam" id="PF22638">
    <property type="entry name" value="FlgK_D1"/>
    <property type="match status" value="1"/>
</dbReference>
<name>A0A1V2K385_PSECE</name>
<dbReference type="RefSeq" id="WP_076952971.1">
    <property type="nucleotide sequence ID" value="NZ_MNPW01000009.1"/>
</dbReference>
<evidence type="ECO:0000259" key="8">
    <source>
        <dbReference type="Pfam" id="PF06429"/>
    </source>
</evidence>
<keyword evidence="10" id="KW-0966">Cell projection</keyword>
<dbReference type="Pfam" id="PF00460">
    <property type="entry name" value="Flg_bb_rod"/>
    <property type="match status" value="1"/>
</dbReference>
<accession>A0A1V2K385</accession>
<keyword evidence="6" id="KW-0975">Bacterial flagellum</keyword>
<dbReference type="Pfam" id="PF06429">
    <property type="entry name" value="Flg_bbr_C"/>
    <property type="match status" value="1"/>
</dbReference>
<dbReference type="AlphaFoldDB" id="A0A1V2K385"/>
<dbReference type="PRINTS" id="PR01005">
    <property type="entry name" value="FLGHOOKAP1"/>
</dbReference>
<proteinExistence type="inferred from homology"/>
<keyword evidence="5" id="KW-0964">Secreted</keyword>
<feature type="domain" description="Flagellar basal-body/hook protein C-terminal" evidence="8">
    <location>
        <begin position="643"/>
        <end position="681"/>
    </location>
</feature>
<dbReference type="GO" id="GO:0005198">
    <property type="term" value="F:structural molecule activity"/>
    <property type="evidence" value="ECO:0007669"/>
    <property type="project" value="InterPro"/>
</dbReference>
<evidence type="ECO:0000259" key="7">
    <source>
        <dbReference type="Pfam" id="PF00460"/>
    </source>
</evidence>
<dbReference type="Gene3D" id="1.20.1170.10">
    <property type="match status" value="1"/>
</dbReference>
<dbReference type="GO" id="GO:0009424">
    <property type="term" value="C:bacterial-type flagellum hook"/>
    <property type="evidence" value="ECO:0007669"/>
    <property type="project" value="InterPro"/>
</dbReference>
<keyword evidence="10" id="KW-0282">Flagellum</keyword>
<dbReference type="Proteomes" id="UP000189295">
    <property type="component" value="Unassembled WGS sequence"/>
</dbReference>
<dbReference type="InterPro" id="IPR001444">
    <property type="entry name" value="Flag_bb_rod_N"/>
</dbReference>
<dbReference type="InterPro" id="IPR019776">
    <property type="entry name" value="Flagellar_basal_body_rod_CS"/>
</dbReference>
<keyword evidence="10" id="KW-0969">Cilium</keyword>
<comment type="similarity">
    <text evidence="3">Belongs to the flagella basal body rod proteins family.</text>
</comment>
<comment type="caution">
    <text evidence="10">The sequence shown here is derived from an EMBL/GenBank/DDBJ whole genome shotgun (WGS) entry which is preliminary data.</text>
</comment>
<dbReference type="OrthoDB" id="9802553at2"/>
<dbReference type="SUPFAM" id="SSF64518">
    <property type="entry name" value="Phase 1 flagellin"/>
    <property type="match status" value="2"/>
</dbReference>
<dbReference type="PROSITE" id="PS00588">
    <property type="entry name" value="FLAGELLA_BB_ROD"/>
    <property type="match status" value="1"/>
</dbReference>
<evidence type="ECO:0000256" key="4">
    <source>
        <dbReference type="ARBA" id="ARBA00016244"/>
    </source>
</evidence>
<dbReference type="PANTHER" id="PTHR30033">
    <property type="entry name" value="FLAGELLAR HOOK-ASSOCIATED PROTEIN 1"/>
    <property type="match status" value="1"/>
</dbReference>
<feature type="domain" description="Flagellar hook-associated protein FlgK helical" evidence="9">
    <location>
        <begin position="92"/>
        <end position="325"/>
    </location>
</feature>
<dbReference type="PANTHER" id="PTHR30033:SF1">
    <property type="entry name" value="FLAGELLAR HOOK-ASSOCIATED PROTEIN 1"/>
    <property type="match status" value="1"/>
</dbReference>
<organism evidence="10 11">
    <name type="scientific">Pseudomonas cedrina subsp. cedrina</name>
    <dbReference type="NCBI Taxonomy" id="76762"/>
    <lineage>
        <taxon>Bacteria</taxon>
        <taxon>Pseudomonadati</taxon>
        <taxon>Pseudomonadota</taxon>
        <taxon>Gammaproteobacteria</taxon>
        <taxon>Pseudomonadales</taxon>
        <taxon>Pseudomonadaceae</taxon>
        <taxon>Pseudomonas</taxon>
    </lineage>
</organism>
<evidence type="ECO:0000256" key="5">
    <source>
        <dbReference type="ARBA" id="ARBA00022525"/>
    </source>
</evidence>
<dbReference type="GO" id="GO:0044780">
    <property type="term" value="P:bacterial-type flagellum assembly"/>
    <property type="evidence" value="ECO:0007669"/>
    <property type="project" value="InterPro"/>
</dbReference>
<evidence type="ECO:0000256" key="1">
    <source>
        <dbReference type="ARBA" id="ARBA00004365"/>
    </source>
</evidence>
<evidence type="ECO:0000259" key="9">
    <source>
        <dbReference type="Pfam" id="PF22638"/>
    </source>
</evidence>
<sequence>MSLLNIGMSGLNAAQGSLTVLSNNIANANTAGYSRQQTTQSANASNPFGGVFIGSGTTLADVRRVYNEYLDTAYQNSTSLNADARAYLDQVSAVDKTLSDKTTGMSAVLSDFFAAVQSASASPNNTSTRQILLTSAQTLSNRFNSISSQLSQQKETINSQLTSLTDQVNQLTTSIASLNKQINQVQGSSNTTPANLLDARAEAVRSLNELVGVTVGEKNGVFSVSTGSGQSLVLGDRSNALSAVPSKSDASQYTIQLNAEGGGTTMDLGNVISGGSIGGLLRYRSDVLVPAINDLGRIAIVTADTINSQLGQGLDLNGEFGASMFKDINNAASVALRSVGAQGNQGAGSLGVTIKDTSKLTNFDYKVSFNDPADLNKVTVLRSDGKAMGNFDISATPPAVIDGFTLELKNGPMQAGDSFKVSPTASGAKDIGTVLTDPNKVAFAAPLKGEASKTNQGTGSFTPPTLTLPLDIQGGADTAQLRVGIESSMPVKMVFAKPAADGTQAYTLNDAKGDPIGSGTIIPGQANKITINVPMRDASGALVVPAKSFGFDTSVAGSPAPGDSTTFSFNATGESDNRNAQQLLNLQTKATVGVATDGTGGTSLVGANSKLVSTVGAKAAAATTDTTATNALLAANKNARNSVSQVNLDEEAGDMIKFQQYYTASSQIIKAAQETFSTLINSL</sequence>
<evidence type="ECO:0000313" key="10">
    <source>
        <dbReference type="EMBL" id="ONH52197.1"/>
    </source>
</evidence>
<dbReference type="EMBL" id="MNPW01000009">
    <property type="protein sequence ID" value="ONH52197.1"/>
    <property type="molecule type" value="Genomic_DNA"/>
</dbReference>
<evidence type="ECO:0000256" key="3">
    <source>
        <dbReference type="ARBA" id="ARBA00009677"/>
    </source>
</evidence>
<evidence type="ECO:0000313" key="11">
    <source>
        <dbReference type="Proteomes" id="UP000189295"/>
    </source>
</evidence>
<dbReference type="InterPro" id="IPR002371">
    <property type="entry name" value="FlgK"/>
</dbReference>
<evidence type="ECO:0000256" key="2">
    <source>
        <dbReference type="ARBA" id="ARBA00004613"/>
    </source>
</evidence>
<dbReference type="GO" id="GO:0005576">
    <property type="term" value="C:extracellular region"/>
    <property type="evidence" value="ECO:0007669"/>
    <property type="project" value="UniProtKB-SubCell"/>
</dbReference>
<dbReference type="InterPro" id="IPR053927">
    <property type="entry name" value="FlgK_helical"/>
</dbReference>